<dbReference type="EMBL" id="KZ821628">
    <property type="protein sequence ID" value="PYH67916.1"/>
    <property type="molecule type" value="Genomic_DNA"/>
</dbReference>
<dbReference type="RefSeq" id="XP_025561710.1">
    <property type="nucleotide sequence ID" value="XM_025703159.1"/>
</dbReference>
<accession>A0A319B552</accession>
<keyword evidence="6 10" id="KW-0472">Membrane</keyword>
<keyword evidence="4 10" id="KW-1133">Transmembrane helix</keyword>
<evidence type="ECO:0000313" key="13">
    <source>
        <dbReference type="Proteomes" id="UP000248405"/>
    </source>
</evidence>
<evidence type="ECO:0000256" key="9">
    <source>
        <dbReference type="SAM" id="MobiDB-lite"/>
    </source>
</evidence>
<organism evidence="12 13">
    <name type="scientific">Aspergillus vadensis (strain CBS 113365 / IMI 142717 / IBT 24658)</name>
    <dbReference type="NCBI Taxonomy" id="1448311"/>
    <lineage>
        <taxon>Eukaryota</taxon>
        <taxon>Fungi</taxon>
        <taxon>Dikarya</taxon>
        <taxon>Ascomycota</taxon>
        <taxon>Pezizomycotina</taxon>
        <taxon>Eurotiomycetes</taxon>
        <taxon>Eurotiomycetidae</taxon>
        <taxon>Eurotiales</taxon>
        <taxon>Aspergillaceae</taxon>
        <taxon>Aspergillus</taxon>
        <taxon>Aspergillus subgen. Circumdati</taxon>
    </lineage>
</organism>
<feature type="non-terminal residue" evidence="12">
    <location>
        <position position="1"/>
    </location>
</feature>
<evidence type="ECO:0000256" key="1">
    <source>
        <dbReference type="ARBA" id="ARBA00004141"/>
    </source>
</evidence>
<evidence type="ECO:0000256" key="3">
    <source>
        <dbReference type="ARBA" id="ARBA00022692"/>
    </source>
</evidence>
<dbReference type="PANTHER" id="PTHR43791">
    <property type="entry name" value="PERMEASE-RELATED"/>
    <property type="match status" value="1"/>
</dbReference>
<keyword evidence="13" id="KW-1185">Reference proteome</keyword>
<feature type="domain" description="Major facilitator superfamily (MFS) profile" evidence="11">
    <location>
        <begin position="476"/>
        <end position="897"/>
    </location>
</feature>
<evidence type="ECO:0000256" key="5">
    <source>
        <dbReference type="ARBA" id="ARBA00023015"/>
    </source>
</evidence>
<evidence type="ECO:0000259" key="11">
    <source>
        <dbReference type="PROSITE" id="PS50850"/>
    </source>
</evidence>
<dbReference type="Pfam" id="PF07690">
    <property type="entry name" value="MFS_1"/>
    <property type="match status" value="1"/>
</dbReference>
<feature type="transmembrane region" description="Helical" evidence="10">
    <location>
        <begin position="602"/>
        <end position="623"/>
    </location>
</feature>
<feature type="transmembrane region" description="Helical" evidence="10">
    <location>
        <begin position="635"/>
        <end position="657"/>
    </location>
</feature>
<gene>
    <name evidence="12" type="ORF">BO88DRAFT_342877</name>
</gene>
<dbReference type="AlphaFoldDB" id="A0A319B552"/>
<dbReference type="GO" id="GO:0006351">
    <property type="term" value="P:DNA-templated transcription"/>
    <property type="evidence" value="ECO:0007669"/>
    <property type="project" value="InterPro"/>
</dbReference>
<keyword evidence="2" id="KW-0813">Transport</keyword>
<feature type="transmembrane region" description="Helical" evidence="10">
    <location>
        <begin position="828"/>
        <end position="848"/>
    </location>
</feature>
<feature type="transmembrane region" description="Helical" evidence="10">
    <location>
        <begin position="767"/>
        <end position="785"/>
    </location>
</feature>
<dbReference type="GeneID" id="37207751"/>
<dbReference type="Pfam" id="PF04082">
    <property type="entry name" value="Fungal_trans"/>
    <property type="match status" value="1"/>
</dbReference>
<dbReference type="GO" id="GO:0016020">
    <property type="term" value="C:membrane"/>
    <property type="evidence" value="ECO:0007669"/>
    <property type="project" value="UniProtKB-SubCell"/>
</dbReference>
<dbReference type="InterPro" id="IPR007219">
    <property type="entry name" value="XnlR_reg_dom"/>
</dbReference>
<evidence type="ECO:0000256" key="7">
    <source>
        <dbReference type="ARBA" id="ARBA00023163"/>
    </source>
</evidence>
<protein>
    <submittedName>
        <fullName evidence="12">MFS general substrate transporter</fullName>
    </submittedName>
</protein>
<reference evidence="12" key="1">
    <citation type="submission" date="2016-12" db="EMBL/GenBank/DDBJ databases">
        <title>The genomes of Aspergillus section Nigri reveals drivers in fungal speciation.</title>
        <authorList>
            <consortium name="DOE Joint Genome Institute"/>
            <person name="Vesth T.C."/>
            <person name="Nybo J."/>
            <person name="Theobald S."/>
            <person name="Brandl J."/>
            <person name="Frisvad J.C."/>
            <person name="Nielsen K.F."/>
            <person name="Lyhne E.K."/>
            <person name="Kogle M.E."/>
            <person name="Kuo A."/>
            <person name="Riley R."/>
            <person name="Clum A."/>
            <person name="Nolan M."/>
            <person name="Lipzen A."/>
            <person name="Salamov A."/>
            <person name="Henrissat B."/>
            <person name="Wiebenga A."/>
            <person name="De Vries R.P."/>
            <person name="Grigoriev I.V."/>
            <person name="Mortensen U.H."/>
            <person name="Andersen M.R."/>
            <person name="Baker S.E."/>
        </authorList>
    </citation>
    <scope>NUCLEOTIDE SEQUENCE [LARGE SCALE GENOMIC DNA]</scope>
    <source>
        <strain evidence="12">CBS 113365</strain>
    </source>
</reference>
<dbReference type="PANTHER" id="PTHR43791:SF32">
    <property type="entry name" value="MAJOR FACILITATOR SUPERFAMILY (MFS) PROFILE DOMAIN-CONTAINING PROTEIN"/>
    <property type="match status" value="1"/>
</dbReference>
<dbReference type="Proteomes" id="UP000248405">
    <property type="component" value="Unassembled WGS sequence"/>
</dbReference>
<dbReference type="CDD" id="cd12148">
    <property type="entry name" value="fungal_TF_MHR"/>
    <property type="match status" value="1"/>
</dbReference>
<dbReference type="InterPro" id="IPR036259">
    <property type="entry name" value="MFS_trans_sf"/>
</dbReference>
<feature type="region of interest" description="Disordered" evidence="9">
    <location>
        <begin position="1"/>
        <end position="29"/>
    </location>
</feature>
<dbReference type="GO" id="GO:0003677">
    <property type="term" value="F:DNA binding"/>
    <property type="evidence" value="ECO:0007669"/>
    <property type="project" value="InterPro"/>
</dbReference>
<keyword evidence="8" id="KW-0539">Nucleus</keyword>
<dbReference type="InterPro" id="IPR011701">
    <property type="entry name" value="MFS"/>
</dbReference>
<dbReference type="Gene3D" id="1.20.1250.20">
    <property type="entry name" value="MFS general substrate transporter like domains"/>
    <property type="match status" value="2"/>
</dbReference>
<keyword evidence="5" id="KW-0805">Transcription regulation</keyword>
<feature type="compositionally biased region" description="Polar residues" evidence="9">
    <location>
        <begin position="20"/>
        <end position="29"/>
    </location>
</feature>
<dbReference type="SUPFAM" id="SSF103473">
    <property type="entry name" value="MFS general substrate transporter"/>
    <property type="match status" value="1"/>
</dbReference>
<feature type="transmembrane region" description="Helical" evidence="10">
    <location>
        <begin position="736"/>
        <end position="755"/>
    </location>
</feature>
<feature type="transmembrane region" description="Helical" evidence="10">
    <location>
        <begin position="543"/>
        <end position="561"/>
    </location>
</feature>
<evidence type="ECO:0000313" key="12">
    <source>
        <dbReference type="EMBL" id="PYH67916.1"/>
    </source>
</evidence>
<keyword evidence="7" id="KW-0804">Transcription</keyword>
<evidence type="ECO:0000256" key="4">
    <source>
        <dbReference type="ARBA" id="ARBA00022989"/>
    </source>
</evidence>
<sequence>GGPSESEPSPATLRPPYGDTSASRLNHEQGGNRTFSIHMLQKEFQTRQVTPGFDIPALYSFRGLLDCDHPRGEKVKRAAELLNCHIVSDEKTCYQLPDGQKPSLGPILDSEPRISSYIQACFETPCAGVNMFLTMASAQECVDAVLKTNCSDRATVVVAYAVLALGCYLVSIHSGIKSAVEGMSRATGYFRRALSESNYLIMESATVRAFQASINQWQIIFADKSGHRTKSRLVNLGVQFAQDLGLHSSRRLRQLCTEADEPLLKNAFWHLYAIEKTDAVDRGRPSIMCDKLTDYSPSDGFQNPDEARLMLQCLYGRVCDRVIDSLYSQAALRAPRVDMCRQIEDAYCLVQSWLGILHTYNNSLNCSSRHSSFLEEHMESETHLGSYFLTFLIHGKWLQLAQQGLATEEREAYERSEARCLAAARSVLEQCSQYTHVEMLANMRFRSLPKIAACILVLIGQPCDRLDEERIADFGVLPLLTIGFATYQIDRTNIASALTGGFASDIGISQDIINLGNQLMFLGVIVLEIPSNMVLQKVGPRRWISAQVCIFGVIAALQIFIRNKTGFLLTRSILGLAEAGYIPAAMYTLSTWYTKEELTKRIAVFFFGMFGGAAVSPLLGAALLKLDGQGGLHGWQWIFLLEGIWSVLMAIALFTLLPEREGIASESSDEESACKAQSWNGSTSETIPVKVVWETLTNYTKWPHFLATACVFATWSPLTTYTPTIIMSLGFSRIQANALAAIGSLLTLPVIVFFASLSDWSRRRGMSVRLAIAVYLVALVLLRVLQARVDRWGRFGLWTTVNGLAVGYHPIHNAWIQVNCSSPGERSVSVAMFVMSATAGLMAGTQIFRSDDGLNGYRRGILIMIVLVLSGLILVAFQSAIYRTLNRSRKSSIVQQT</sequence>
<comment type="subcellular location">
    <subcellularLocation>
        <location evidence="1">Membrane</location>
        <topology evidence="1">Multi-pass membrane protein</topology>
    </subcellularLocation>
</comment>
<dbReference type="PROSITE" id="PS50850">
    <property type="entry name" value="MFS"/>
    <property type="match status" value="1"/>
</dbReference>
<dbReference type="GO" id="GO:0022857">
    <property type="term" value="F:transmembrane transporter activity"/>
    <property type="evidence" value="ECO:0007669"/>
    <property type="project" value="InterPro"/>
</dbReference>
<dbReference type="InterPro" id="IPR020846">
    <property type="entry name" value="MFS_dom"/>
</dbReference>
<dbReference type="GO" id="GO:0008270">
    <property type="term" value="F:zinc ion binding"/>
    <property type="evidence" value="ECO:0007669"/>
    <property type="project" value="InterPro"/>
</dbReference>
<evidence type="ECO:0000256" key="8">
    <source>
        <dbReference type="ARBA" id="ARBA00023242"/>
    </source>
</evidence>
<dbReference type="OrthoDB" id="2985014at2759"/>
<proteinExistence type="predicted"/>
<name>A0A319B552_ASPVC</name>
<evidence type="ECO:0000256" key="2">
    <source>
        <dbReference type="ARBA" id="ARBA00022448"/>
    </source>
</evidence>
<evidence type="ECO:0000256" key="6">
    <source>
        <dbReference type="ARBA" id="ARBA00023136"/>
    </source>
</evidence>
<feature type="transmembrane region" description="Helical" evidence="10">
    <location>
        <begin position="860"/>
        <end position="882"/>
    </location>
</feature>
<evidence type="ECO:0000256" key="10">
    <source>
        <dbReference type="SAM" id="Phobius"/>
    </source>
</evidence>
<keyword evidence="3 10" id="KW-0812">Transmembrane</keyword>